<dbReference type="PANTHER" id="PTHR33603:SF1">
    <property type="entry name" value="RIBOSOMAL RNA LARGE SUBUNIT METHYLTRANSFERASE H"/>
    <property type="match status" value="1"/>
</dbReference>
<sequence>MRRHALAALLATATALYKVDIHIAGRAPSPKSWEAAAVDEYAKRLRGTIDLKTTWHKSGDQLEKSIAKMEAVLCLSPEGKRVDSEGFSKLLYDSLDKGGSRLCLCIGPAEGFTDELRGRASLLSLSDLTLPHQLARVVLAEQIYRAAEIRRGSGYHK</sequence>
<keyword evidence="7" id="KW-1185">Reference proteome</keyword>
<dbReference type="GO" id="GO:0006364">
    <property type="term" value="P:rRNA processing"/>
    <property type="evidence" value="ECO:0007669"/>
    <property type="project" value="InterPro"/>
</dbReference>
<dbReference type="Proteomes" id="UP000789595">
    <property type="component" value="Unassembled WGS sequence"/>
</dbReference>
<evidence type="ECO:0000256" key="2">
    <source>
        <dbReference type="ARBA" id="ARBA00022679"/>
    </source>
</evidence>
<dbReference type="InterPro" id="IPR029028">
    <property type="entry name" value="Alpha/beta_knot_MTases"/>
</dbReference>
<comment type="similarity">
    <text evidence="4">Belongs to the RNA methyltransferase RlmH family.</text>
</comment>
<evidence type="ECO:0000256" key="5">
    <source>
        <dbReference type="SAM" id="SignalP"/>
    </source>
</evidence>
<dbReference type="PANTHER" id="PTHR33603">
    <property type="entry name" value="METHYLTRANSFERASE"/>
    <property type="match status" value="1"/>
</dbReference>
<keyword evidence="5" id="KW-0732">Signal</keyword>
<keyword evidence="1" id="KW-0489">Methyltransferase</keyword>
<dbReference type="CDD" id="cd18081">
    <property type="entry name" value="RlmH-like"/>
    <property type="match status" value="1"/>
</dbReference>
<evidence type="ECO:0000256" key="4">
    <source>
        <dbReference type="ARBA" id="ARBA00038303"/>
    </source>
</evidence>
<evidence type="ECO:0000313" key="7">
    <source>
        <dbReference type="Proteomes" id="UP000789595"/>
    </source>
</evidence>
<dbReference type="Gene3D" id="3.40.1280.10">
    <property type="match status" value="1"/>
</dbReference>
<protein>
    <recommendedName>
        <fullName evidence="8">Ribosomal RNA large subunit methyltransferase H</fullName>
    </recommendedName>
</protein>
<dbReference type="AlphaFoldDB" id="A0A8J2S4P5"/>
<reference evidence="6" key="1">
    <citation type="submission" date="2021-11" db="EMBL/GenBank/DDBJ databases">
        <authorList>
            <consortium name="Genoscope - CEA"/>
            <person name="William W."/>
        </authorList>
    </citation>
    <scope>NUCLEOTIDE SEQUENCE</scope>
</reference>
<dbReference type="InterPro" id="IPR029026">
    <property type="entry name" value="tRNA_m1G_MTases_N"/>
</dbReference>
<dbReference type="InterPro" id="IPR003742">
    <property type="entry name" value="RlmH-like"/>
</dbReference>
<dbReference type="SUPFAM" id="SSF75217">
    <property type="entry name" value="alpha/beta knot"/>
    <property type="match status" value="1"/>
</dbReference>
<proteinExistence type="inferred from homology"/>
<name>A0A8J2S4P5_9STRA</name>
<evidence type="ECO:0008006" key="8">
    <source>
        <dbReference type="Google" id="ProtNLM"/>
    </source>
</evidence>
<dbReference type="GO" id="GO:0032259">
    <property type="term" value="P:methylation"/>
    <property type="evidence" value="ECO:0007669"/>
    <property type="project" value="UniProtKB-KW"/>
</dbReference>
<dbReference type="GO" id="GO:0008168">
    <property type="term" value="F:methyltransferase activity"/>
    <property type="evidence" value="ECO:0007669"/>
    <property type="project" value="UniProtKB-KW"/>
</dbReference>
<feature type="signal peptide" evidence="5">
    <location>
        <begin position="1"/>
        <end position="15"/>
    </location>
</feature>
<dbReference type="Pfam" id="PF02590">
    <property type="entry name" value="SPOUT_MTase"/>
    <property type="match status" value="1"/>
</dbReference>
<dbReference type="OrthoDB" id="429744at2759"/>
<evidence type="ECO:0000256" key="3">
    <source>
        <dbReference type="ARBA" id="ARBA00022691"/>
    </source>
</evidence>
<organism evidence="6 7">
    <name type="scientific">Pelagomonas calceolata</name>
    <dbReference type="NCBI Taxonomy" id="35677"/>
    <lineage>
        <taxon>Eukaryota</taxon>
        <taxon>Sar</taxon>
        <taxon>Stramenopiles</taxon>
        <taxon>Ochrophyta</taxon>
        <taxon>Pelagophyceae</taxon>
        <taxon>Pelagomonadales</taxon>
        <taxon>Pelagomonadaceae</taxon>
        <taxon>Pelagomonas</taxon>
    </lineage>
</organism>
<keyword evidence="3" id="KW-0949">S-adenosyl-L-methionine</keyword>
<dbReference type="HAMAP" id="MF_00658">
    <property type="entry name" value="23SrRNA_methyltr_H"/>
    <property type="match status" value="1"/>
</dbReference>
<evidence type="ECO:0000313" key="6">
    <source>
        <dbReference type="EMBL" id="CAH0364258.1"/>
    </source>
</evidence>
<feature type="chain" id="PRO_5035234504" description="Ribosomal RNA large subunit methyltransferase H" evidence="5">
    <location>
        <begin position="16"/>
        <end position="157"/>
    </location>
</feature>
<comment type="caution">
    <text evidence="6">The sequence shown here is derived from an EMBL/GenBank/DDBJ whole genome shotgun (WGS) entry which is preliminary data.</text>
</comment>
<keyword evidence="2" id="KW-0808">Transferase</keyword>
<evidence type="ECO:0000256" key="1">
    <source>
        <dbReference type="ARBA" id="ARBA00022603"/>
    </source>
</evidence>
<dbReference type="EMBL" id="CAKKNE010000001">
    <property type="protein sequence ID" value="CAH0364258.1"/>
    <property type="molecule type" value="Genomic_DNA"/>
</dbReference>
<gene>
    <name evidence="6" type="ORF">PECAL_1P06130</name>
</gene>
<accession>A0A8J2S4P5</accession>